<evidence type="ECO:0008006" key="3">
    <source>
        <dbReference type="Google" id="ProtNLM"/>
    </source>
</evidence>
<accession>A0AAD8T4Z2</accession>
<dbReference type="InterPro" id="IPR036047">
    <property type="entry name" value="F-box-like_dom_sf"/>
</dbReference>
<dbReference type="PANTHER" id="PTHR34709">
    <property type="entry name" value="OS10G0396666 PROTEIN"/>
    <property type="match status" value="1"/>
</dbReference>
<keyword evidence="2" id="KW-1185">Reference proteome</keyword>
<proteinExistence type="predicted"/>
<dbReference type="InterPro" id="IPR055312">
    <property type="entry name" value="FBL15-like"/>
</dbReference>
<reference evidence="1" key="1">
    <citation type="submission" date="2023-07" db="EMBL/GenBank/DDBJ databases">
        <title>A chromosome-level genome assembly of Lolium multiflorum.</title>
        <authorList>
            <person name="Chen Y."/>
            <person name="Copetti D."/>
            <person name="Kolliker R."/>
            <person name="Studer B."/>
        </authorList>
    </citation>
    <scope>NUCLEOTIDE SEQUENCE</scope>
    <source>
        <strain evidence="1">02402/16</strain>
        <tissue evidence="1">Leaf</tissue>
    </source>
</reference>
<protein>
    <recommendedName>
        <fullName evidence="3">F-box domain-containing protein</fullName>
    </recommendedName>
</protein>
<comment type="caution">
    <text evidence="1">The sequence shown here is derived from an EMBL/GenBank/DDBJ whole genome shotgun (WGS) entry which is preliminary data.</text>
</comment>
<dbReference type="SUPFAM" id="SSF81383">
    <property type="entry name" value="F-box domain"/>
    <property type="match status" value="1"/>
</dbReference>
<dbReference type="PANTHER" id="PTHR34709:SF61">
    <property type="entry name" value="OS07G0229100 PROTEIN"/>
    <property type="match status" value="1"/>
</dbReference>
<name>A0AAD8T4Z2_LOLMU</name>
<evidence type="ECO:0000313" key="2">
    <source>
        <dbReference type="Proteomes" id="UP001231189"/>
    </source>
</evidence>
<dbReference type="EMBL" id="JAUUTY010000003">
    <property type="protein sequence ID" value="KAK1669560.1"/>
    <property type="molecule type" value="Genomic_DNA"/>
</dbReference>
<dbReference type="Proteomes" id="UP001231189">
    <property type="component" value="Unassembled WGS sequence"/>
</dbReference>
<gene>
    <name evidence="1" type="ORF">QYE76_057719</name>
</gene>
<sequence>MDLSVQRQKLSDAGAGAGGEDRLSALPDDLLIHILVLVDDAAEAARTSVLASRWRRLWLLLPELNFNFIEHRRIGAVLAAHEAPDLTLLIARTKDASAESLSAWLPLAARVLSGHMRLELEEVRREAGTAVDLPCFHKATSIVLNLGLLDLALPPSGVFARLEELQLIGIRLHG</sequence>
<dbReference type="AlphaFoldDB" id="A0AAD8T4Z2"/>
<organism evidence="1 2">
    <name type="scientific">Lolium multiflorum</name>
    <name type="common">Italian ryegrass</name>
    <name type="synonym">Lolium perenne subsp. multiflorum</name>
    <dbReference type="NCBI Taxonomy" id="4521"/>
    <lineage>
        <taxon>Eukaryota</taxon>
        <taxon>Viridiplantae</taxon>
        <taxon>Streptophyta</taxon>
        <taxon>Embryophyta</taxon>
        <taxon>Tracheophyta</taxon>
        <taxon>Spermatophyta</taxon>
        <taxon>Magnoliopsida</taxon>
        <taxon>Liliopsida</taxon>
        <taxon>Poales</taxon>
        <taxon>Poaceae</taxon>
        <taxon>BOP clade</taxon>
        <taxon>Pooideae</taxon>
        <taxon>Poodae</taxon>
        <taxon>Poeae</taxon>
        <taxon>Poeae Chloroplast Group 2 (Poeae type)</taxon>
        <taxon>Loliodinae</taxon>
        <taxon>Loliinae</taxon>
        <taxon>Lolium</taxon>
    </lineage>
</organism>
<evidence type="ECO:0000313" key="1">
    <source>
        <dbReference type="EMBL" id="KAK1669560.1"/>
    </source>
</evidence>